<reference evidence="3" key="1">
    <citation type="submission" date="2021-09" db="EMBL/GenBank/DDBJ databases">
        <authorList>
            <consortium name="Pathogen Informatics"/>
        </authorList>
    </citation>
    <scope>NUCLEOTIDE SEQUENCE</scope>
</reference>
<evidence type="ECO:0000313" key="4">
    <source>
        <dbReference type="Proteomes" id="UP000746747"/>
    </source>
</evidence>
<feature type="domain" description="WH2" evidence="2">
    <location>
        <begin position="53"/>
        <end position="70"/>
    </location>
</feature>
<dbReference type="AlphaFoldDB" id="A0A8J2PY40"/>
<gene>
    <name evidence="3" type="ORF">CJOHNSTONI_LOCUS9362</name>
</gene>
<evidence type="ECO:0000256" key="1">
    <source>
        <dbReference type="SAM" id="MobiDB-lite"/>
    </source>
</evidence>
<proteinExistence type="predicted"/>
<feature type="compositionally biased region" description="Basic and acidic residues" evidence="1">
    <location>
        <begin position="158"/>
        <end position="178"/>
    </location>
</feature>
<name>A0A8J2PY40_9BILA</name>
<organism evidence="3 4">
    <name type="scientific">Cercopithifilaria johnstoni</name>
    <dbReference type="NCBI Taxonomy" id="2874296"/>
    <lineage>
        <taxon>Eukaryota</taxon>
        <taxon>Metazoa</taxon>
        <taxon>Ecdysozoa</taxon>
        <taxon>Nematoda</taxon>
        <taxon>Chromadorea</taxon>
        <taxon>Rhabditida</taxon>
        <taxon>Spirurina</taxon>
        <taxon>Spiruromorpha</taxon>
        <taxon>Filarioidea</taxon>
        <taxon>Onchocercidae</taxon>
        <taxon>Cercopithifilaria</taxon>
    </lineage>
</organism>
<evidence type="ECO:0000259" key="2">
    <source>
        <dbReference type="PROSITE" id="PS51082"/>
    </source>
</evidence>
<feature type="region of interest" description="Disordered" evidence="1">
    <location>
        <begin position="30"/>
        <end position="49"/>
    </location>
</feature>
<accession>A0A8J2PY40</accession>
<protein>
    <recommendedName>
        <fullName evidence="2">WH2 domain-containing protein</fullName>
    </recommendedName>
</protein>
<feature type="region of interest" description="Disordered" evidence="1">
    <location>
        <begin position="147"/>
        <end position="178"/>
    </location>
</feature>
<dbReference type="InterPro" id="IPR003124">
    <property type="entry name" value="WH2_dom"/>
</dbReference>
<dbReference type="GO" id="GO:0003779">
    <property type="term" value="F:actin binding"/>
    <property type="evidence" value="ECO:0007669"/>
    <property type="project" value="InterPro"/>
</dbReference>
<sequence>MQKTNKPTVSGIHGQTLLKRIEHINELFPTNLQQNSSTNNSSSSSLSSTKQCQNDNLLVEIRSGVQLRHVIPNAHKQCIKMLYDNTCEKLFITENENERKLETEKQTDIGNIILNAMRKRRLLMGFGQLAFIVFRFNDSMIKNDHCPLKSSSTSNEDGNERKLEQWSDTDDKGYGDDQ</sequence>
<dbReference type="Proteomes" id="UP000746747">
    <property type="component" value="Unassembled WGS sequence"/>
</dbReference>
<dbReference type="PROSITE" id="PS51082">
    <property type="entry name" value="WH2"/>
    <property type="match status" value="1"/>
</dbReference>
<dbReference type="OrthoDB" id="5843315at2759"/>
<comment type="caution">
    <text evidence="3">The sequence shown here is derived from an EMBL/GenBank/DDBJ whole genome shotgun (WGS) entry which is preliminary data.</text>
</comment>
<evidence type="ECO:0000313" key="3">
    <source>
        <dbReference type="EMBL" id="CAG9539794.1"/>
    </source>
</evidence>
<keyword evidence="4" id="KW-1185">Reference proteome</keyword>
<dbReference type="EMBL" id="CAKAEH010001847">
    <property type="protein sequence ID" value="CAG9539794.1"/>
    <property type="molecule type" value="Genomic_DNA"/>
</dbReference>